<dbReference type="PANTHER" id="PTHR13060:SF0">
    <property type="entry name" value="PROTEIN ECDYSONELESS HOMOLOG"/>
    <property type="match status" value="1"/>
</dbReference>
<keyword evidence="3" id="KW-1185">Reference proteome</keyword>
<name>A0A8S9X4L5_APOLU</name>
<evidence type="ECO:0000256" key="1">
    <source>
        <dbReference type="SAM" id="MobiDB-lite"/>
    </source>
</evidence>
<dbReference type="Pfam" id="PF07093">
    <property type="entry name" value="SGT1"/>
    <property type="match status" value="1"/>
</dbReference>
<dbReference type="GO" id="GO:0005634">
    <property type="term" value="C:nucleus"/>
    <property type="evidence" value="ECO:0007669"/>
    <property type="project" value="TreeGrafter"/>
</dbReference>
<dbReference type="OrthoDB" id="27237at2759"/>
<protein>
    <submittedName>
        <fullName evidence="2">Uncharacterized protein</fullName>
    </submittedName>
</protein>
<organism evidence="2 3">
    <name type="scientific">Apolygus lucorum</name>
    <name type="common">Small green plant bug</name>
    <name type="synonym">Lygocoris lucorum</name>
    <dbReference type="NCBI Taxonomy" id="248454"/>
    <lineage>
        <taxon>Eukaryota</taxon>
        <taxon>Metazoa</taxon>
        <taxon>Ecdysozoa</taxon>
        <taxon>Arthropoda</taxon>
        <taxon>Hexapoda</taxon>
        <taxon>Insecta</taxon>
        <taxon>Pterygota</taxon>
        <taxon>Neoptera</taxon>
        <taxon>Paraneoptera</taxon>
        <taxon>Hemiptera</taxon>
        <taxon>Heteroptera</taxon>
        <taxon>Panheteroptera</taxon>
        <taxon>Cimicomorpha</taxon>
        <taxon>Miridae</taxon>
        <taxon>Mirini</taxon>
        <taxon>Apolygus</taxon>
    </lineage>
</organism>
<dbReference type="EMBL" id="WIXP02000011">
    <property type="protein sequence ID" value="KAF6202535.1"/>
    <property type="molecule type" value="Genomic_DNA"/>
</dbReference>
<sequence length="585" mass="66073">MATVRDVLENVREDDFIEYFLFSLDPAVDFQELLAKVSELAEQQSQGYIWQKDDFKLIHRNASDFPPINDNQENLPPHLYGVTHYGENIEDEWFVVYLLIYLTKNVPGLVARVVDSDGEFILIEAADHLPSWANPDICEKRVYIFRGDVHVVPPSKDKDDSNITVAEALGKIRTSSQTTRASDSIQVSIDRRVKGYPDKIQELIHQTNAFVPAGVAALLRAKPSLIAPAVVAFCHRDPIDVRACRAMRYFPPETRVMCQVKMTRCLYAMLLHHKYQPDRRTGWHLPPQNSPDYTAHLIGVKLACGFEILVSQCKSKDGADDLENDKGWHRYRQSLLDKGYFKDLLEGCKEHQRLEKDAKEYYRNHAMYSQPTTGQAVLDLLNSLEVDVEGMRRDGGSLPPPDDDSWMEITSDELDKILTERYGSRPNPNSSVNDISAHLQTFLNHVSGLDGVEHPKLNKDGVPLRPKRGVKKNKNADTSTSNATCDDDNNRISMDQEAFSCGVNNILDFSVPEDSWDLESEESGMSSYEDEIEMDLSRKKSGSWAIIMNFGFEVSPIGKACRRTALASVAHIQLIHATAGMSRQQ</sequence>
<comment type="caution">
    <text evidence="2">The sequence shown here is derived from an EMBL/GenBank/DDBJ whole genome shotgun (WGS) entry which is preliminary data.</text>
</comment>
<accession>A0A8S9X4L5</accession>
<dbReference type="PANTHER" id="PTHR13060">
    <property type="entry name" value="SGT1 PROTEIN HSGT1 SUPPRESSOR OF GCR2"/>
    <property type="match status" value="1"/>
</dbReference>
<reference evidence="2" key="1">
    <citation type="journal article" date="2021" name="Mol. Ecol. Resour.">
        <title>Apolygus lucorum genome provides insights into omnivorousness and mesophyll feeding.</title>
        <authorList>
            <person name="Liu Y."/>
            <person name="Liu H."/>
            <person name="Wang H."/>
            <person name="Huang T."/>
            <person name="Liu B."/>
            <person name="Yang B."/>
            <person name="Yin L."/>
            <person name="Li B."/>
            <person name="Zhang Y."/>
            <person name="Zhang S."/>
            <person name="Jiang F."/>
            <person name="Zhang X."/>
            <person name="Ren Y."/>
            <person name="Wang B."/>
            <person name="Wang S."/>
            <person name="Lu Y."/>
            <person name="Wu K."/>
            <person name="Fan W."/>
            <person name="Wang G."/>
        </authorList>
    </citation>
    <scope>NUCLEOTIDE SEQUENCE</scope>
    <source>
        <strain evidence="2">12Hb</strain>
    </source>
</reference>
<gene>
    <name evidence="2" type="ORF">GE061_002931</name>
</gene>
<feature type="region of interest" description="Disordered" evidence="1">
    <location>
        <begin position="453"/>
        <end position="489"/>
    </location>
</feature>
<dbReference type="AlphaFoldDB" id="A0A8S9X4L5"/>
<evidence type="ECO:0000313" key="3">
    <source>
        <dbReference type="Proteomes" id="UP000466442"/>
    </source>
</evidence>
<evidence type="ECO:0000313" key="2">
    <source>
        <dbReference type="EMBL" id="KAF6202535.1"/>
    </source>
</evidence>
<proteinExistence type="predicted"/>
<dbReference type="InterPro" id="IPR010770">
    <property type="entry name" value="Ecd"/>
</dbReference>
<dbReference type="Proteomes" id="UP000466442">
    <property type="component" value="Unassembled WGS sequence"/>
</dbReference>